<dbReference type="Proteomes" id="UP000613160">
    <property type="component" value="Unassembled WGS sequence"/>
</dbReference>
<dbReference type="GO" id="GO:0016989">
    <property type="term" value="F:sigma factor antagonist activity"/>
    <property type="evidence" value="ECO:0007669"/>
    <property type="project" value="TreeGrafter"/>
</dbReference>
<feature type="domain" description="Anti-sigma K factor RskA C-terminal" evidence="2">
    <location>
        <begin position="113"/>
        <end position="229"/>
    </location>
</feature>
<evidence type="ECO:0000313" key="3">
    <source>
        <dbReference type="EMBL" id="GGD04237.1"/>
    </source>
</evidence>
<accession>A0A917D6U0</accession>
<keyword evidence="1" id="KW-1133">Transmembrane helix</keyword>
<organism evidence="3 4">
    <name type="scientific">Aureimonas glaciei</name>
    <dbReference type="NCBI Taxonomy" id="1776957"/>
    <lineage>
        <taxon>Bacteria</taxon>
        <taxon>Pseudomonadati</taxon>
        <taxon>Pseudomonadota</taxon>
        <taxon>Alphaproteobacteria</taxon>
        <taxon>Hyphomicrobiales</taxon>
        <taxon>Aurantimonadaceae</taxon>
        <taxon>Aureimonas</taxon>
    </lineage>
</organism>
<dbReference type="GO" id="GO:0006417">
    <property type="term" value="P:regulation of translation"/>
    <property type="evidence" value="ECO:0007669"/>
    <property type="project" value="TreeGrafter"/>
</dbReference>
<dbReference type="Pfam" id="PF10099">
    <property type="entry name" value="RskA_C"/>
    <property type="match status" value="1"/>
</dbReference>
<feature type="transmembrane region" description="Helical" evidence="1">
    <location>
        <begin position="101"/>
        <end position="124"/>
    </location>
</feature>
<dbReference type="PANTHER" id="PTHR37461">
    <property type="entry name" value="ANTI-SIGMA-K FACTOR RSKA"/>
    <property type="match status" value="1"/>
</dbReference>
<keyword evidence="4" id="KW-1185">Reference proteome</keyword>
<reference evidence="3" key="2">
    <citation type="submission" date="2020-09" db="EMBL/GenBank/DDBJ databases">
        <authorList>
            <person name="Sun Q."/>
            <person name="Zhou Y."/>
        </authorList>
    </citation>
    <scope>NUCLEOTIDE SEQUENCE</scope>
    <source>
        <strain evidence="3">CGMCC 1.15493</strain>
    </source>
</reference>
<proteinExistence type="predicted"/>
<keyword evidence="1" id="KW-0472">Membrane</keyword>
<dbReference type="EMBL" id="BMJJ01000001">
    <property type="protein sequence ID" value="GGD04237.1"/>
    <property type="molecule type" value="Genomic_DNA"/>
</dbReference>
<evidence type="ECO:0000313" key="4">
    <source>
        <dbReference type="Proteomes" id="UP000613160"/>
    </source>
</evidence>
<dbReference type="GO" id="GO:0005886">
    <property type="term" value="C:plasma membrane"/>
    <property type="evidence" value="ECO:0007669"/>
    <property type="project" value="InterPro"/>
</dbReference>
<evidence type="ECO:0000256" key="1">
    <source>
        <dbReference type="SAM" id="Phobius"/>
    </source>
</evidence>
<protein>
    <submittedName>
        <fullName evidence="3">Anti-sigma K factor RskA</fullName>
    </submittedName>
</protein>
<dbReference type="InterPro" id="IPR051474">
    <property type="entry name" value="Anti-sigma-K/W_factor"/>
</dbReference>
<comment type="caution">
    <text evidence="3">The sequence shown here is derived from an EMBL/GenBank/DDBJ whole genome shotgun (WGS) entry which is preliminary data.</text>
</comment>
<evidence type="ECO:0000259" key="2">
    <source>
        <dbReference type="Pfam" id="PF10099"/>
    </source>
</evidence>
<dbReference type="PANTHER" id="PTHR37461:SF1">
    <property type="entry name" value="ANTI-SIGMA-K FACTOR RSKA"/>
    <property type="match status" value="1"/>
</dbReference>
<dbReference type="RefSeq" id="WP_188848850.1">
    <property type="nucleotide sequence ID" value="NZ_BMJJ01000001.1"/>
</dbReference>
<dbReference type="AlphaFoldDB" id="A0A917D6U0"/>
<reference evidence="3" key="1">
    <citation type="journal article" date="2014" name="Int. J. Syst. Evol. Microbiol.">
        <title>Complete genome sequence of Corynebacterium casei LMG S-19264T (=DSM 44701T), isolated from a smear-ripened cheese.</title>
        <authorList>
            <consortium name="US DOE Joint Genome Institute (JGI-PGF)"/>
            <person name="Walter F."/>
            <person name="Albersmeier A."/>
            <person name="Kalinowski J."/>
            <person name="Ruckert C."/>
        </authorList>
    </citation>
    <scope>NUCLEOTIDE SEQUENCE</scope>
    <source>
        <strain evidence="3">CGMCC 1.15493</strain>
    </source>
</reference>
<name>A0A917D6U0_9HYPH</name>
<keyword evidence="1" id="KW-0812">Transmembrane</keyword>
<gene>
    <name evidence="3" type="ORF">GCM10011335_03730</name>
</gene>
<dbReference type="InterPro" id="IPR018764">
    <property type="entry name" value="RskA_C"/>
</dbReference>
<sequence length="238" mass="24658">MSDRTDPPDDDVLAAELALGVLDGAERVRADRRRRQDPVFARAVEEWEDRLGPMLAAVEPVPAPSGLWDRIDADLGRVLRVQTALAPRAEARARDGRVSGLWRWFGLGSFGLATASLAALLVVAQPGPPAEPLTASLAGETGPPLYTAVVYPGATSATLVPVAVGADPLHAHELWLLAPDGEPLSLGVLAQEGTLRVTIPPALLAKGGVLAITREPPGGSPSGKPTGPVVAKGALQSI</sequence>